<feature type="transmembrane region" description="Helical" evidence="1">
    <location>
        <begin position="356"/>
        <end position="377"/>
    </location>
</feature>
<keyword evidence="1" id="KW-0472">Membrane</keyword>
<comment type="caution">
    <text evidence="2">The sequence shown here is derived from an EMBL/GenBank/DDBJ whole genome shotgun (WGS) entry which is preliminary data.</text>
</comment>
<feature type="transmembrane region" description="Helical" evidence="1">
    <location>
        <begin position="413"/>
        <end position="432"/>
    </location>
</feature>
<sequence length="456" mass="50102">MTVADLLIDFGIASVLILIGQLMRSKLKIFQKFFIPASVLAGFLGLIFGPNVLGWLPFTENIGTYAGFLIILVFTVVGVNGFEISKGSGKEQTKRILGYQIFKVLTWGLQIMIPIFFTMWILKPLFPTLNDGFAMLLHSGFYGGHGTAAAVGQTFFDLGWTEARDIAMTFATIGILTGVFGGILFINIAAKKGQTAYLKDFKNIDPEMKTGLIPQKLRKSFGQETISPISLDTLTFHLGLILAVAGGAYMLNSWIGENLLKGIPDFTVAFLVALIVFLLIRKTPMYTYVDKNINNRIAGTSTDYLVFFGIAAIKLDVVLAYAGPIILSVLLGIFLVAIIIWPFGRAYNTDNWFERSIFVFGNYTGVFAIGFVLFRIVDPENKSGTIEDTAMTPATNIAEIAIWSTFPALLISGQWMIAGIASVLIVLAMVILTKFTGTWVFNVPDSERNILKNKIN</sequence>
<gene>
    <name evidence="2" type="primary">gltS</name>
    <name evidence="2" type="ORF">JEOPIN946_00367</name>
</gene>
<dbReference type="AlphaFoldDB" id="A0A6V7R4B4"/>
<organism evidence="2 3">
    <name type="scientific">Phocicoccus pinnipedialis</name>
    <dbReference type="NCBI Taxonomy" id="110845"/>
    <lineage>
        <taxon>Bacteria</taxon>
        <taxon>Bacillati</taxon>
        <taxon>Bacillota</taxon>
        <taxon>Bacilli</taxon>
        <taxon>Bacillales</taxon>
        <taxon>Salinicoccaceae</taxon>
        <taxon>Phocicoccus</taxon>
    </lineage>
</organism>
<dbReference type="InterPro" id="IPR004445">
    <property type="entry name" value="GltS"/>
</dbReference>
<dbReference type="PANTHER" id="PTHR36178">
    <property type="entry name" value="SLR0625 PROTEIN"/>
    <property type="match status" value="1"/>
</dbReference>
<reference evidence="2 3" key="1">
    <citation type="submission" date="2020-07" db="EMBL/GenBank/DDBJ databases">
        <authorList>
            <person name="Criscuolo A."/>
        </authorList>
    </citation>
    <scope>NUCLEOTIDE SEQUENCE [LARGE SCALE GENOMIC DNA]</scope>
    <source>
        <strain evidence="2">CIP107946</strain>
    </source>
</reference>
<dbReference type="RefSeq" id="WP_186076351.1">
    <property type="nucleotide sequence ID" value="NZ_CAJEWB010000005.1"/>
</dbReference>
<dbReference type="GO" id="GO:0015501">
    <property type="term" value="F:glutamate:sodium symporter activity"/>
    <property type="evidence" value="ECO:0007669"/>
    <property type="project" value="InterPro"/>
</dbReference>
<dbReference type="GO" id="GO:0015813">
    <property type="term" value="P:L-glutamate transmembrane transport"/>
    <property type="evidence" value="ECO:0007669"/>
    <property type="project" value="InterPro"/>
</dbReference>
<feature type="transmembrane region" description="Helical" evidence="1">
    <location>
        <begin position="229"/>
        <end position="251"/>
    </location>
</feature>
<feature type="transmembrane region" description="Helical" evidence="1">
    <location>
        <begin position="62"/>
        <end position="83"/>
    </location>
</feature>
<feature type="transmembrane region" description="Helical" evidence="1">
    <location>
        <begin position="263"/>
        <end position="280"/>
    </location>
</feature>
<proteinExistence type="predicted"/>
<feature type="transmembrane region" description="Helical" evidence="1">
    <location>
        <begin position="35"/>
        <end position="56"/>
    </location>
</feature>
<accession>A0A6V7R4B4</accession>
<evidence type="ECO:0000313" key="2">
    <source>
        <dbReference type="EMBL" id="CAD2072269.1"/>
    </source>
</evidence>
<keyword evidence="1" id="KW-1133">Transmembrane helix</keyword>
<feature type="transmembrane region" description="Helical" evidence="1">
    <location>
        <begin position="325"/>
        <end position="344"/>
    </location>
</feature>
<keyword evidence="1" id="KW-0812">Transmembrane</keyword>
<protein>
    <submittedName>
        <fullName evidence="2">Sodium/glutamate symporter</fullName>
    </submittedName>
</protein>
<feature type="transmembrane region" description="Helical" evidence="1">
    <location>
        <begin position="6"/>
        <end position="23"/>
    </location>
</feature>
<dbReference type="PANTHER" id="PTHR36178:SF1">
    <property type="entry name" value="SODIUM_GLUTAMATE SYMPORTER"/>
    <property type="match status" value="1"/>
</dbReference>
<dbReference type="EMBL" id="CAJEWB010000005">
    <property type="protein sequence ID" value="CAD2072269.1"/>
    <property type="molecule type" value="Genomic_DNA"/>
</dbReference>
<dbReference type="GO" id="GO:0016020">
    <property type="term" value="C:membrane"/>
    <property type="evidence" value="ECO:0007669"/>
    <property type="project" value="InterPro"/>
</dbReference>
<dbReference type="Proteomes" id="UP000588186">
    <property type="component" value="Unassembled WGS sequence"/>
</dbReference>
<name>A0A6V7R4B4_9BACL</name>
<feature type="transmembrane region" description="Helical" evidence="1">
    <location>
        <begin position="301"/>
        <end position="319"/>
    </location>
</feature>
<feature type="transmembrane region" description="Helical" evidence="1">
    <location>
        <begin position="104"/>
        <end position="122"/>
    </location>
</feature>
<evidence type="ECO:0000256" key="1">
    <source>
        <dbReference type="SAM" id="Phobius"/>
    </source>
</evidence>
<feature type="transmembrane region" description="Helical" evidence="1">
    <location>
        <begin position="166"/>
        <end position="190"/>
    </location>
</feature>
<evidence type="ECO:0000313" key="3">
    <source>
        <dbReference type="Proteomes" id="UP000588186"/>
    </source>
</evidence>
<dbReference type="Pfam" id="PF03616">
    <property type="entry name" value="Glt_symporter"/>
    <property type="match status" value="1"/>
</dbReference>
<keyword evidence="3" id="KW-1185">Reference proteome</keyword>